<comment type="subcellular location">
    <subcellularLocation>
        <location evidence="1">Nucleus</location>
    </subcellularLocation>
</comment>
<evidence type="ECO:0000259" key="13">
    <source>
        <dbReference type="PROSITE" id="PS50013"/>
    </source>
</evidence>
<dbReference type="GO" id="GO:0003964">
    <property type="term" value="F:RNA-directed DNA polymerase activity"/>
    <property type="evidence" value="ECO:0007669"/>
    <property type="project" value="UniProtKB-KW"/>
</dbReference>
<evidence type="ECO:0000256" key="3">
    <source>
        <dbReference type="ARBA" id="ARBA00012180"/>
    </source>
</evidence>
<evidence type="ECO:0000259" key="15">
    <source>
        <dbReference type="PROSITE" id="PS50994"/>
    </source>
</evidence>
<dbReference type="InterPro" id="IPR023780">
    <property type="entry name" value="Chromo_domain"/>
</dbReference>
<evidence type="ECO:0000313" key="17">
    <source>
        <dbReference type="Proteomes" id="UP001274896"/>
    </source>
</evidence>
<evidence type="ECO:0000313" key="16">
    <source>
        <dbReference type="EMBL" id="KAK3512896.1"/>
    </source>
</evidence>
<dbReference type="Pfam" id="PF00385">
    <property type="entry name" value="Chromo"/>
    <property type="match status" value="1"/>
</dbReference>
<dbReference type="GO" id="GO:0015074">
    <property type="term" value="P:DNA integration"/>
    <property type="evidence" value="ECO:0007669"/>
    <property type="project" value="InterPro"/>
</dbReference>
<dbReference type="Pfam" id="PF17919">
    <property type="entry name" value="RT_RNaseH_2"/>
    <property type="match status" value="1"/>
</dbReference>
<feature type="region of interest" description="Disordered" evidence="12">
    <location>
        <begin position="62"/>
        <end position="86"/>
    </location>
</feature>
<keyword evidence="9" id="KW-0378">Hydrolase</keyword>
<dbReference type="SUPFAM" id="SSF54160">
    <property type="entry name" value="Chromo domain-like"/>
    <property type="match status" value="1"/>
</dbReference>
<evidence type="ECO:0000256" key="4">
    <source>
        <dbReference type="ARBA" id="ARBA00022670"/>
    </source>
</evidence>
<evidence type="ECO:0000256" key="2">
    <source>
        <dbReference type="ARBA" id="ARBA00010879"/>
    </source>
</evidence>
<dbReference type="FunFam" id="3.30.70.270:FF:000020">
    <property type="entry name" value="Transposon Tf2-6 polyprotein-like Protein"/>
    <property type="match status" value="1"/>
</dbReference>
<proteinExistence type="inferred from homology"/>
<dbReference type="Gene3D" id="3.30.70.270">
    <property type="match status" value="2"/>
</dbReference>
<keyword evidence="17" id="KW-1185">Reference proteome</keyword>
<dbReference type="Gene3D" id="3.10.10.10">
    <property type="entry name" value="HIV Type 1 Reverse Transcriptase, subunit A, domain 1"/>
    <property type="match status" value="1"/>
</dbReference>
<dbReference type="InterPro" id="IPR016197">
    <property type="entry name" value="Chromo-like_dom_sf"/>
</dbReference>
<evidence type="ECO:0000256" key="6">
    <source>
        <dbReference type="ARBA" id="ARBA00022695"/>
    </source>
</evidence>
<keyword evidence="4" id="KW-0645">Protease</keyword>
<dbReference type="SUPFAM" id="SSF53098">
    <property type="entry name" value="Ribonuclease H-like"/>
    <property type="match status" value="1"/>
</dbReference>
<keyword evidence="5" id="KW-0808">Transferase</keyword>
<feature type="domain" description="Integrase catalytic" evidence="15">
    <location>
        <begin position="128"/>
        <end position="289"/>
    </location>
</feature>
<dbReference type="InterPro" id="IPR041577">
    <property type="entry name" value="RT_RNaseH_2"/>
</dbReference>
<dbReference type="PROSITE" id="PS50994">
    <property type="entry name" value="INTEGRASE"/>
    <property type="match status" value="1"/>
</dbReference>
<keyword evidence="7" id="KW-0540">Nuclease</keyword>
<comment type="caution">
    <text evidence="16">The sequence shown here is derived from an EMBL/GenBank/DDBJ whole genome shotgun (WGS) entry which is preliminary data.</text>
</comment>
<dbReference type="Pfam" id="PF00078">
    <property type="entry name" value="RVT_1"/>
    <property type="match status" value="1"/>
</dbReference>
<dbReference type="SMART" id="SM00298">
    <property type="entry name" value="CHROMO"/>
    <property type="match status" value="1"/>
</dbReference>
<dbReference type="GO" id="GO:0003676">
    <property type="term" value="F:nucleic acid binding"/>
    <property type="evidence" value="ECO:0007669"/>
    <property type="project" value="InterPro"/>
</dbReference>
<evidence type="ECO:0000256" key="7">
    <source>
        <dbReference type="ARBA" id="ARBA00022722"/>
    </source>
</evidence>
<dbReference type="Pfam" id="PF00665">
    <property type="entry name" value="rve"/>
    <property type="match status" value="1"/>
</dbReference>
<dbReference type="GO" id="GO:0008233">
    <property type="term" value="F:peptidase activity"/>
    <property type="evidence" value="ECO:0007669"/>
    <property type="project" value="UniProtKB-KW"/>
</dbReference>
<dbReference type="AlphaFoldDB" id="A0AAE0UP91"/>
<evidence type="ECO:0000256" key="5">
    <source>
        <dbReference type="ARBA" id="ARBA00022679"/>
    </source>
</evidence>
<dbReference type="FunFam" id="3.10.10.10:FF:000007">
    <property type="entry name" value="Retrovirus-related Pol polyprotein from transposon 17.6-like Protein"/>
    <property type="match status" value="1"/>
</dbReference>
<keyword evidence="11" id="KW-0511">Multifunctional enzyme</keyword>
<dbReference type="Gene3D" id="2.40.50.40">
    <property type="match status" value="1"/>
</dbReference>
<dbReference type="EMBL" id="JAUCMX010000023">
    <property type="protein sequence ID" value="KAK3512896.1"/>
    <property type="molecule type" value="Genomic_DNA"/>
</dbReference>
<evidence type="ECO:0000256" key="11">
    <source>
        <dbReference type="ARBA" id="ARBA00023268"/>
    </source>
</evidence>
<accession>A0AAE0UP91</accession>
<dbReference type="SUPFAM" id="SSF56672">
    <property type="entry name" value="DNA/RNA polymerases"/>
    <property type="match status" value="1"/>
</dbReference>
<dbReference type="InterPro" id="IPR043502">
    <property type="entry name" value="DNA/RNA_pol_sf"/>
</dbReference>
<protein>
    <recommendedName>
        <fullName evidence="3">ribonuclease H</fullName>
        <ecNumber evidence="3">3.1.26.4</ecNumber>
    </recommendedName>
</protein>
<evidence type="ECO:0000256" key="10">
    <source>
        <dbReference type="ARBA" id="ARBA00022918"/>
    </source>
</evidence>
<evidence type="ECO:0000256" key="8">
    <source>
        <dbReference type="ARBA" id="ARBA00022759"/>
    </source>
</evidence>
<comment type="similarity">
    <text evidence="2">Belongs to the beta type-B retroviral polymerase family. HERV class-II K(HML-2) pol subfamily.</text>
</comment>
<dbReference type="InterPro" id="IPR000477">
    <property type="entry name" value="RT_dom"/>
</dbReference>
<keyword evidence="8" id="KW-0255">Endonuclease</keyword>
<evidence type="ECO:0000259" key="14">
    <source>
        <dbReference type="PROSITE" id="PS50878"/>
    </source>
</evidence>
<evidence type="ECO:0000256" key="9">
    <source>
        <dbReference type="ARBA" id="ARBA00022801"/>
    </source>
</evidence>
<dbReference type="GO" id="GO:0006508">
    <property type="term" value="P:proteolysis"/>
    <property type="evidence" value="ECO:0007669"/>
    <property type="project" value="UniProtKB-KW"/>
</dbReference>
<dbReference type="GO" id="GO:0005634">
    <property type="term" value="C:nucleus"/>
    <property type="evidence" value="ECO:0007669"/>
    <property type="project" value="UniProtKB-SubCell"/>
</dbReference>
<dbReference type="InterPro" id="IPR012337">
    <property type="entry name" value="RNaseH-like_sf"/>
</dbReference>
<dbReference type="InterPro" id="IPR050951">
    <property type="entry name" value="Retrovirus_Pol_polyprotein"/>
</dbReference>
<feature type="region of interest" description="Disordered" evidence="12">
    <location>
        <begin position="314"/>
        <end position="342"/>
    </location>
</feature>
<keyword evidence="6" id="KW-0548">Nucleotidyltransferase</keyword>
<dbReference type="PANTHER" id="PTHR37984">
    <property type="entry name" value="PROTEIN CBG26694"/>
    <property type="match status" value="1"/>
</dbReference>
<gene>
    <name evidence="16" type="ORF">QTP70_028961</name>
</gene>
<dbReference type="InterPro" id="IPR000953">
    <property type="entry name" value="Chromo/chromo_shadow_dom"/>
</dbReference>
<feature type="domain" description="Reverse transcriptase" evidence="14">
    <location>
        <begin position="419"/>
        <end position="611"/>
    </location>
</feature>
<dbReference type="Proteomes" id="UP001274896">
    <property type="component" value="Unassembled WGS sequence"/>
</dbReference>
<keyword evidence="10" id="KW-0695">RNA-directed DNA polymerase</keyword>
<organism evidence="16 17">
    <name type="scientific">Hemibagrus guttatus</name>
    <dbReference type="NCBI Taxonomy" id="175788"/>
    <lineage>
        <taxon>Eukaryota</taxon>
        <taxon>Metazoa</taxon>
        <taxon>Chordata</taxon>
        <taxon>Craniata</taxon>
        <taxon>Vertebrata</taxon>
        <taxon>Euteleostomi</taxon>
        <taxon>Actinopterygii</taxon>
        <taxon>Neopterygii</taxon>
        <taxon>Teleostei</taxon>
        <taxon>Ostariophysi</taxon>
        <taxon>Siluriformes</taxon>
        <taxon>Bagridae</taxon>
        <taxon>Hemibagrus</taxon>
    </lineage>
</organism>
<dbReference type="InterPro" id="IPR001584">
    <property type="entry name" value="Integrase_cat-core"/>
</dbReference>
<evidence type="ECO:0000256" key="1">
    <source>
        <dbReference type="ARBA" id="ARBA00004123"/>
    </source>
</evidence>
<dbReference type="CDD" id="cd01647">
    <property type="entry name" value="RT_LTR"/>
    <property type="match status" value="1"/>
</dbReference>
<feature type="domain" description="Chromo" evidence="13">
    <location>
        <begin position="401"/>
        <end position="459"/>
    </location>
</feature>
<dbReference type="GO" id="GO:0004523">
    <property type="term" value="F:RNA-DNA hybrid ribonuclease activity"/>
    <property type="evidence" value="ECO:0007669"/>
    <property type="project" value="UniProtKB-EC"/>
</dbReference>
<dbReference type="PROSITE" id="PS50013">
    <property type="entry name" value="CHROMO_2"/>
    <property type="match status" value="1"/>
</dbReference>
<dbReference type="Gene3D" id="3.30.420.10">
    <property type="entry name" value="Ribonuclease H-like superfamily/Ribonuclease H"/>
    <property type="match status" value="1"/>
</dbReference>
<evidence type="ECO:0000256" key="12">
    <source>
        <dbReference type="SAM" id="MobiDB-lite"/>
    </source>
</evidence>
<name>A0AAE0UP91_9TELE</name>
<dbReference type="InterPro" id="IPR036397">
    <property type="entry name" value="RNaseH_sf"/>
</dbReference>
<dbReference type="InterPro" id="IPR043128">
    <property type="entry name" value="Rev_trsase/Diguanyl_cyclase"/>
</dbReference>
<sequence>MLYPGSSRSQASPFNLISSCLWPHPSAGPVEPHGGDSTSPRRRAVPCWLPCYQGIHAASVPPAGDAMGARGPQLRPPRDPPVDPTHSSQVLVAITGDGCGEVCSGMPDVRAVSGQLQLPEGLLEPLPTPQCPWSHLSVDFLTDLPDSGGFTTVMVVVDRFLKRCKLIPLKGSPTAMQTAEAMFQHVFRNFGLPEDIVSDQRPQFTSRVWGSLCAQLGIGVSLSSGYHPQSNGQAERLNQEIGRFLRSYCSREQQRWSEFLPWAEYAQNFPYSFLHGSDGLPVRAGVPASSVPLVWRALQCSGCGGVVPPESGGLGASSCTSSKGGQEAEDPGQPAPPSTPFGWARGSGCQSGVLLAPAPGIILHLPHLPRIPSQASTPPGIGETACVEPPPTLDIEGSPAYQVHALLDSRRVRSRIQYLVDWEGYGPKEHCWVDAADILDPSLSEDFHRDHPSKPAPRPRGRHCRQLNAKTRKDTFALPRIEETLDSLTGAQWFSTIDLASGYNQVPVTEGDKHKTAFCTPFGLFEWNRMPFGLCNAPSTFQRLMERLFGDQQCQSLLLYMDDIVVFSSSVTQHLERLEVVLSRLKREGLKAKLTKCTFFQQEVRYLGHVISAKGVSTDPSKVEAVRQWQRPTRVTELRSFLGFASYYRRFVEGFTKLAAPLHRLVAEFAGRKPRARAESSFEAVWTEQGSCEELKSRLTSAPILAYADFSLPFILEVDASHGGLGAVLSQE</sequence>
<reference evidence="16" key="1">
    <citation type="submission" date="2023-06" db="EMBL/GenBank/DDBJ databases">
        <title>Male Hemibagrus guttatus genome.</title>
        <authorList>
            <person name="Bian C."/>
        </authorList>
    </citation>
    <scope>NUCLEOTIDE SEQUENCE</scope>
    <source>
        <strain evidence="16">Male_cb2023</strain>
        <tissue evidence="16">Muscle</tissue>
    </source>
</reference>
<dbReference type="EC" id="3.1.26.4" evidence="3"/>
<dbReference type="PROSITE" id="PS50878">
    <property type="entry name" value="RT_POL"/>
    <property type="match status" value="1"/>
</dbReference>
<dbReference type="PANTHER" id="PTHR37984:SF5">
    <property type="entry name" value="PROTEIN NYNRIN-LIKE"/>
    <property type="match status" value="1"/>
</dbReference>